<sequence length="166" mass="18929">MSDSTNEAVMESASSSSSKIKRWKISDGATSTKLPMDLIMEILKPVPAETLVNLCKSKPLASIIRDRHFKKLFLTHSSSRLGRLFVSFRRSDGYNLLSSSLPRQNPHPSVESEEGEALSVADTYLRQLPSRLRPINSSWIRGLICYRFYCFGRSTLMVLCWKRQRE</sequence>
<protein>
    <recommendedName>
        <fullName evidence="3">F-box domain-containing protein</fullName>
    </recommendedName>
</protein>
<proteinExistence type="predicted"/>
<dbReference type="KEGG" id="crb:17887747"/>
<gene>
    <name evidence="1" type="ORF">CARUB_v10024967mg</name>
</gene>
<dbReference type="AlphaFoldDB" id="R0HXC2"/>
<evidence type="ECO:0000313" key="2">
    <source>
        <dbReference type="Proteomes" id="UP000029121"/>
    </source>
</evidence>
<evidence type="ECO:0000313" key="1">
    <source>
        <dbReference type="EMBL" id="EOA28738.1"/>
    </source>
</evidence>
<keyword evidence="2" id="KW-1185">Reference proteome</keyword>
<dbReference type="Proteomes" id="UP000029121">
    <property type="component" value="Unassembled WGS sequence"/>
</dbReference>
<evidence type="ECO:0008006" key="3">
    <source>
        <dbReference type="Google" id="ProtNLM"/>
    </source>
</evidence>
<organism evidence="1 2">
    <name type="scientific">Capsella rubella</name>
    <dbReference type="NCBI Taxonomy" id="81985"/>
    <lineage>
        <taxon>Eukaryota</taxon>
        <taxon>Viridiplantae</taxon>
        <taxon>Streptophyta</taxon>
        <taxon>Embryophyta</taxon>
        <taxon>Tracheophyta</taxon>
        <taxon>Spermatophyta</taxon>
        <taxon>Magnoliopsida</taxon>
        <taxon>eudicotyledons</taxon>
        <taxon>Gunneridae</taxon>
        <taxon>Pentapetalae</taxon>
        <taxon>rosids</taxon>
        <taxon>malvids</taxon>
        <taxon>Brassicales</taxon>
        <taxon>Brassicaceae</taxon>
        <taxon>Camelineae</taxon>
        <taxon>Capsella</taxon>
    </lineage>
</organism>
<dbReference type="EMBL" id="KB870808">
    <property type="protein sequence ID" value="EOA28738.1"/>
    <property type="molecule type" value="Genomic_DNA"/>
</dbReference>
<accession>R0HXC2</accession>
<name>R0HXC2_9BRAS</name>
<reference evidence="2" key="1">
    <citation type="journal article" date="2013" name="Nat. Genet.">
        <title>The Capsella rubella genome and the genomic consequences of rapid mating system evolution.</title>
        <authorList>
            <person name="Slotte T."/>
            <person name="Hazzouri K.M."/>
            <person name="Agren J.A."/>
            <person name="Koenig D."/>
            <person name="Maumus F."/>
            <person name="Guo Y.L."/>
            <person name="Steige K."/>
            <person name="Platts A.E."/>
            <person name="Escobar J.S."/>
            <person name="Newman L.K."/>
            <person name="Wang W."/>
            <person name="Mandakova T."/>
            <person name="Vello E."/>
            <person name="Smith L.M."/>
            <person name="Henz S.R."/>
            <person name="Steffen J."/>
            <person name="Takuno S."/>
            <person name="Brandvain Y."/>
            <person name="Coop G."/>
            <person name="Andolfatto P."/>
            <person name="Hu T.T."/>
            <person name="Blanchette M."/>
            <person name="Clark R.M."/>
            <person name="Quesneville H."/>
            <person name="Nordborg M."/>
            <person name="Gaut B.S."/>
            <person name="Lysak M.A."/>
            <person name="Jenkins J."/>
            <person name="Grimwood J."/>
            <person name="Chapman J."/>
            <person name="Prochnik S."/>
            <person name="Shu S."/>
            <person name="Rokhsar D."/>
            <person name="Schmutz J."/>
            <person name="Weigel D."/>
            <person name="Wright S.I."/>
        </authorList>
    </citation>
    <scope>NUCLEOTIDE SEQUENCE [LARGE SCALE GENOMIC DNA]</scope>
    <source>
        <strain evidence="2">cv. Monte Gargano</strain>
    </source>
</reference>